<dbReference type="AlphaFoldDB" id="A0A135LJS0"/>
<comment type="caution">
    <text evidence="5">The sequence shown here is derived from an EMBL/GenBank/DDBJ whole genome shotgun (WGS) entry which is preliminary data.</text>
</comment>
<dbReference type="EMBL" id="LHQR01000065">
    <property type="protein sequence ID" value="KXG49222.1"/>
    <property type="molecule type" value="Genomic_DNA"/>
</dbReference>
<dbReference type="GO" id="GO:0004497">
    <property type="term" value="F:monooxygenase activity"/>
    <property type="evidence" value="ECO:0007669"/>
    <property type="project" value="UniProtKB-KW"/>
</dbReference>
<keyword evidence="2" id="KW-0274">FAD</keyword>
<evidence type="ECO:0000256" key="2">
    <source>
        <dbReference type="ARBA" id="ARBA00022827"/>
    </source>
</evidence>
<dbReference type="InterPro" id="IPR036188">
    <property type="entry name" value="FAD/NAD-bd_sf"/>
</dbReference>
<dbReference type="InterPro" id="IPR051104">
    <property type="entry name" value="FAD_monoxygenase"/>
</dbReference>
<evidence type="ECO:0000256" key="3">
    <source>
        <dbReference type="ARBA" id="ARBA00023002"/>
    </source>
</evidence>
<dbReference type="GO" id="GO:0044550">
    <property type="term" value="P:secondary metabolite biosynthetic process"/>
    <property type="evidence" value="ECO:0007669"/>
    <property type="project" value="TreeGrafter"/>
</dbReference>
<dbReference type="PANTHER" id="PTHR46720">
    <property type="entry name" value="HYDROXYLASE, PUTATIVE (AFU_ORTHOLOGUE AFUA_3G01460)-RELATED"/>
    <property type="match status" value="1"/>
</dbReference>
<evidence type="ECO:0000313" key="5">
    <source>
        <dbReference type="EMBL" id="KXG49222.1"/>
    </source>
</evidence>
<dbReference type="InterPro" id="IPR002938">
    <property type="entry name" value="FAD-bd"/>
</dbReference>
<keyword evidence="3" id="KW-0560">Oxidoreductase</keyword>
<evidence type="ECO:0000259" key="4">
    <source>
        <dbReference type="Pfam" id="PF01494"/>
    </source>
</evidence>
<dbReference type="PANTHER" id="PTHR46720:SF3">
    <property type="entry name" value="FAD-BINDING DOMAIN-CONTAINING PROTEIN-RELATED"/>
    <property type="match status" value="1"/>
</dbReference>
<proteinExistence type="predicted"/>
<sequence>MASDLSHTHGDHAPFNVAIIGGGIVGLHVALGLTKRGIPVTIYEQAHELKEIGAGMGFTSNIVGCMAAIDPKVAESLDNVSIKSASKMRWIDGLAREDLRSRPKERLFDVELGFDAEAITRATHRGHFLRGLINLLPPDQIKLGKRLDTIVQSGENEKLLLKFCDNTTAETDAVIGCDGIKSCVRRLVLDENDPAAIPHYGHEIAYRCLVDMDKVLPVMGDLCKTMVMYTGQGAHLMAYPVDNFKSLNVAAFVHDNGEWPQSEKHTISGSKKDIEKAFSGFGPTVRSLVAVLPDELNCWAMFDTFDHPLSTYAYGRITLAGDAAHGSTPHYGAGAGMGVEDALVLSTVLEQAATKIRTNGVAVSKAKVLSAAFEAYDAVRRERSQWLVRSSRRQGQMVKRLDQEIGNDFDKFKERTKANMDELYCYDFRPMLQQVTDEFERRVSGLV</sequence>
<dbReference type="RefSeq" id="XP_040647758.1">
    <property type="nucleotide sequence ID" value="XM_040790805.1"/>
</dbReference>
<evidence type="ECO:0000256" key="1">
    <source>
        <dbReference type="ARBA" id="ARBA00022630"/>
    </source>
</evidence>
<gene>
    <name evidence="5" type="ORF">PGRI_030920</name>
</gene>
<dbReference type="OrthoDB" id="417877at2759"/>
<keyword evidence="5" id="KW-0503">Monooxygenase</keyword>
<accession>A0A135LJS0</accession>
<dbReference type="Gene3D" id="3.50.50.60">
    <property type="entry name" value="FAD/NAD(P)-binding domain"/>
    <property type="match status" value="1"/>
</dbReference>
<name>A0A135LJS0_PENPA</name>
<dbReference type="GeneID" id="63706105"/>
<dbReference type="SUPFAM" id="SSF54373">
    <property type="entry name" value="FAD-linked reductases, C-terminal domain"/>
    <property type="match status" value="1"/>
</dbReference>
<reference evidence="5 6" key="1">
    <citation type="journal article" date="2016" name="BMC Genomics">
        <title>Genome sequencing and secondary metabolism of the postharvest pathogen Penicillium griseofulvum.</title>
        <authorList>
            <person name="Banani H."/>
            <person name="Marcet-Houben M."/>
            <person name="Ballester A.R."/>
            <person name="Abbruscato P."/>
            <person name="Gonzalez-Candelas L."/>
            <person name="Gabaldon T."/>
            <person name="Spadaro D."/>
        </authorList>
    </citation>
    <scope>NUCLEOTIDE SEQUENCE [LARGE SCALE GENOMIC DNA]</scope>
    <source>
        <strain evidence="5 6">PG3</strain>
    </source>
</reference>
<organism evidence="5 6">
    <name type="scientific">Penicillium patulum</name>
    <name type="common">Penicillium griseofulvum</name>
    <dbReference type="NCBI Taxonomy" id="5078"/>
    <lineage>
        <taxon>Eukaryota</taxon>
        <taxon>Fungi</taxon>
        <taxon>Dikarya</taxon>
        <taxon>Ascomycota</taxon>
        <taxon>Pezizomycotina</taxon>
        <taxon>Eurotiomycetes</taxon>
        <taxon>Eurotiomycetidae</taxon>
        <taxon>Eurotiales</taxon>
        <taxon>Aspergillaceae</taxon>
        <taxon>Penicillium</taxon>
    </lineage>
</organism>
<dbReference type="GO" id="GO:0071949">
    <property type="term" value="F:FAD binding"/>
    <property type="evidence" value="ECO:0007669"/>
    <property type="project" value="InterPro"/>
</dbReference>
<feature type="domain" description="FAD-binding" evidence="4">
    <location>
        <begin position="16"/>
        <end position="351"/>
    </location>
</feature>
<dbReference type="Pfam" id="PF01494">
    <property type="entry name" value="FAD_binding_3"/>
    <property type="match status" value="1"/>
</dbReference>
<dbReference type="PRINTS" id="PR00420">
    <property type="entry name" value="RNGMNOXGNASE"/>
</dbReference>
<keyword evidence="1" id="KW-0285">Flavoprotein</keyword>
<protein>
    <submittedName>
        <fullName evidence="5">Monooxygenase, FAD-binding</fullName>
    </submittedName>
</protein>
<dbReference type="Proteomes" id="UP000070168">
    <property type="component" value="Unassembled WGS sequence"/>
</dbReference>
<evidence type="ECO:0000313" key="6">
    <source>
        <dbReference type="Proteomes" id="UP000070168"/>
    </source>
</evidence>
<dbReference type="OMA" id="ANEDDPH"/>
<dbReference type="STRING" id="5078.A0A135LJS0"/>
<dbReference type="SUPFAM" id="SSF51905">
    <property type="entry name" value="FAD/NAD(P)-binding domain"/>
    <property type="match status" value="1"/>
</dbReference>
<keyword evidence="6" id="KW-1185">Reference proteome</keyword>